<evidence type="ECO:0000313" key="11">
    <source>
        <dbReference type="EMBL" id="MDO6452899.1"/>
    </source>
</evidence>
<dbReference type="PANTHER" id="PTHR11108">
    <property type="entry name" value="FERROCHELATASE"/>
    <property type="match status" value="1"/>
</dbReference>
<protein>
    <recommendedName>
        <fullName evidence="9 10">Ferrochelatase</fullName>
        <ecNumber evidence="9 10">4.98.1.1</ecNumber>
    </recommendedName>
    <alternativeName>
        <fullName evidence="9">Heme synthase</fullName>
    </alternativeName>
    <alternativeName>
        <fullName evidence="9">Protoheme ferro-lyase</fullName>
    </alternativeName>
</protein>
<evidence type="ECO:0000256" key="3">
    <source>
        <dbReference type="ARBA" id="ARBA00022723"/>
    </source>
</evidence>
<gene>
    <name evidence="9 11" type="primary">hemH</name>
    <name evidence="11" type="ORF">Q4490_04915</name>
</gene>
<dbReference type="CDD" id="cd00419">
    <property type="entry name" value="Ferrochelatase_C"/>
    <property type="match status" value="1"/>
</dbReference>
<keyword evidence="3 9" id="KW-0479">Metal-binding</keyword>
<keyword evidence="2 9" id="KW-0963">Cytoplasm</keyword>
<name>A0AAW7XHZ8_9GAMM</name>
<evidence type="ECO:0000256" key="1">
    <source>
        <dbReference type="ARBA" id="ARBA00007718"/>
    </source>
</evidence>
<comment type="catalytic activity">
    <reaction evidence="8">
        <text>Fe-coproporphyrin III + 2 H(+) = coproporphyrin III + Fe(2+)</text>
        <dbReference type="Rhea" id="RHEA:49572"/>
        <dbReference type="ChEBI" id="CHEBI:15378"/>
        <dbReference type="ChEBI" id="CHEBI:29033"/>
        <dbReference type="ChEBI" id="CHEBI:68438"/>
        <dbReference type="ChEBI" id="CHEBI:131725"/>
        <dbReference type="EC" id="4.99.1.9"/>
    </reaction>
    <physiologicalReaction direction="right-to-left" evidence="8">
        <dbReference type="Rhea" id="RHEA:49574"/>
    </physiologicalReaction>
</comment>
<dbReference type="GO" id="GO:0046872">
    <property type="term" value="F:metal ion binding"/>
    <property type="evidence" value="ECO:0007669"/>
    <property type="project" value="UniProtKB-KW"/>
</dbReference>
<dbReference type="PANTHER" id="PTHR11108:SF1">
    <property type="entry name" value="FERROCHELATASE, MITOCHONDRIAL"/>
    <property type="match status" value="1"/>
</dbReference>
<evidence type="ECO:0000256" key="7">
    <source>
        <dbReference type="ARBA" id="ARBA00023244"/>
    </source>
</evidence>
<keyword evidence="4 9" id="KW-0408">Iron</keyword>
<dbReference type="AlphaFoldDB" id="A0AAW7XHZ8"/>
<dbReference type="GO" id="GO:0004325">
    <property type="term" value="F:ferrochelatase activity"/>
    <property type="evidence" value="ECO:0007669"/>
    <property type="project" value="UniProtKB-UniRule"/>
</dbReference>
<evidence type="ECO:0000256" key="5">
    <source>
        <dbReference type="ARBA" id="ARBA00023133"/>
    </source>
</evidence>
<evidence type="ECO:0000256" key="10">
    <source>
        <dbReference type="RuleBase" id="RU000607"/>
    </source>
</evidence>
<comment type="pathway">
    <text evidence="9 10">Porphyrin-containing compound metabolism; protoheme biosynthesis; protoheme from protoporphyrin-IX: step 1/1.</text>
</comment>
<keyword evidence="7 9" id="KW-0627">Porphyrin biosynthesis</keyword>
<dbReference type="SUPFAM" id="SSF53800">
    <property type="entry name" value="Chelatase"/>
    <property type="match status" value="1"/>
</dbReference>
<comment type="subcellular location">
    <subcellularLocation>
        <location evidence="9 10">Cytoplasm</location>
    </subcellularLocation>
</comment>
<dbReference type="NCBIfam" id="TIGR00109">
    <property type="entry name" value="hemH"/>
    <property type="match status" value="1"/>
</dbReference>
<dbReference type="InterPro" id="IPR033659">
    <property type="entry name" value="Ferrochelatase_N"/>
</dbReference>
<comment type="catalytic activity">
    <reaction evidence="9 10">
        <text>heme b + 2 H(+) = protoporphyrin IX + Fe(2+)</text>
        <dbReference type="Rhea" id="RHEA:22584"/>
        <dbReference type="ChEBI" id="CHEBI:15378"/>
        <dbReference type="ChEBI" id="CHEBI:29033"/>
        <dbReference type="ChEBI" id="CHEBI:57306"/>
        <dbReference type="ChEBI" id="CHEBI:60344"/>
        <dbReference type="EC" id="4.98.1.1"/>
    </reaction>
</comment>
<feature type="binding site" evidence="9">
    <location>
        <position position="202"/>
    </location>
    <ligand>
        <name>Fe(2+)</name>
        <dbReference type="ChEBI" id="CHEBI:29033"/>
    </ligand>
</feature>
<dbReference type="EMBL" id="JAUOPG010000002">
    <property type="protein sequence ID" value="MDO6452899.1"/>
    <property type="molecule type" value="Genomic_DNA"/>
</dbReference>
<keyword evidence="5 9" id="KW-0350">Heme biosynthesis</keyword>
<dbReference type="RefSeq" id="WP_290034468.1">
    <property type="nucleotide sequence ID" value="NZ_JAGDZI010000075.1"/>
</dbReference>
<dbReference type="PROSITE" id="PS00534">
    <property type="entry name" value="FERROCHELATASE"/>
    <property type="match status" value="1"/>
</dbReference>
<dbReference type="InterPro" id="IPR001015">
    <property type="entry name" value="Ferrochelatase"/>
</dbReference>
<dbReference type="FunFam" id="3.40.50.1400:FF:000002">
    <property type="entry name" value="Ferrochelatase"/>
    <property type="match status" value="1"/>
</dbReference>
<comment type="similarity">
    <text evidence="1 9 10">Belongs to the ferrochelatase family.</text>
</comment>
<accession>A0AAW7XHZ8</accession>
<comment type="caution">
    <text evidence="11">The sequence shown here is derived from an EMBL/GenBank/DDBJ whole genome shotgun (WGS) entry which is preliminary data.</text>
</comment>
<evidence type="ECO:0000256" key="2">
    <source>
        <dbReference type="ARBA" id="ARBA00022490"/>
    </source>
</evidence>
<dbReference type="EC" id="4.98.1.1" evidence="9 10"/>
<evidence type="ECO:0000256" key="8">
    <source>
        <dbReference type="ARBA" id="ARBA00024536"/>
    </source>
</evidence>
<dbReference type="GO" id="GO:0006783">
    <property type="term" value="P:heme biosynthetic process"/>
    <property type="evidence" value="ECO:0007669"/>
    <property type="project" value="UniProtKB-UniRule"/>
</dbReference>
<dbReference type="Proteomes" id="UP001169862">
    <property type="component" value="Unassembled WGS sequence"/>
</dbReference>
<dbReference type="GO" id="GO:0005737">
    <property type="term" value="C:cytoplasm"/>
    <property type="evidence" value="ECO:0007669"/>
    <property type="project" value="UniProtKB-SubCell"/>
</dbReference>
<evidence type="ECO:0000313" key="12">
    <source>
        <dbReference type="Proteomes" id="UP001169862"/>
    </source>
</evidence>
<dbReference type="HAMAP" id="MF_00323">
    <property type="entry name" value="Ferrochelatase"/>
    <property type="match status" value="1"/>
</dbReference>
<proteinExistence type="inferred from homology"/>
<evidence type="ECO:0000256" key="9">
    <source>
        <dbReference type="HAMAP-Rule" id="MF_00323"/>
    </source>
</evidence>
<dbReference type="Pfam" id="PF00762">
    <property type="entry name" value="Ferrochelatase"/>
    <property type="match status" value="1"/>
</dbReference>
<dbReference type="CDD" id="cd03411">
    <property type="entry name" value="Ferrochelatase_N"/>
    <property type="match status" value="1"/>
</dbReference>
<dbReference type="Gene3D" id="3.40.50.1400">
    <property type="match status" value="2"/>
</dbReference>
<evidence type="ECO:0000256" key="6">
    <source>
        <dbReference type="ARBA" id="ARBA00023239"/>
    </source>
</evidence>
<reference evidence="11" key="1">
    <citation type="submission" date="2023-07" db="EMBL/GenBank/DDBJ databases">
        <title>Genome content predicts the carbon catabolic preferences of heterotrophic bacteria.</title>
        <authorList>
            <person name="Gralka M."/>
        </authorList>
    </citation>
    <scope>NUCLEOTIDE SEQUENCE</scope>
    <source>
        <strain evidence="11">I2M16</strain>
    </source>
</reference>
<feature type="binding site" evidence="9">
    <location>
        <position position="283"/>
    </location>
    <ligand>
        <name>Fe(2+)</name>
        <dbReference type="ChEBI" id="CHEBI:29033"/>
    </ligand>
</feature>
<organism evidence="11 12">
    <name type="scientific">Neptunomonas phycophila</name>
    <dbReference type="NCBI Taxonomy" id="1572645"/>
    <lineage>
        <taxon>Bacteria</taxon>
        <taxon>Pseudomonadati</taxon>
        <taxon>Pseudomonadota</taxon>
        <taxon>Gammaproteobacteria</taxon>
        <taxon>Oceanospirillales</taxon>
        <taxon>Oceanospirillaceae</taxon>
        <taxon>Neptunomonas</taxon>
    </lineage>
</organism>
<comment type="function">
    <text evidence="9 10">Catalyzes the ferrous insertion into protoporphyrin IX.</text>
</comment>
<keyword evidence="6 9" id="KW-0456">Lyase</keyword>
<dbReference type="InterPro" id="IPR019772">
    <property type="entry name" value="Ferrochelatase_AS"/>
</dbReference>
<sequence>MSEMSKTAIILANLGTPDEPTPSAVRRYLREFLSDQRVVEGKGPRRLLWLAVLNSIVLTFRPKKVAKLYASIWEQDSPMRRILDEQVAALQRSLSLKHVNPPDVFSGMTYGQPGLTPRLQELAGKGYQHILIIPMYPQYSATTTAPIYDQVAKFQLGRREVVDIRIVKSYFNHPLYIQALAGSVRQHRQVSPGAEKLILSYHGIPKEYADKGDPYPQQCHETSRMLARVLDLKDGEWMTTFQSRFGPAEWLQPYTDKTLEKIAGEGVKNIDVVCPAFTADCLETLEEIAEENKEVFESAGGEHYHYIPALNSAGCFINVLSALVNEQAGDWLSKSDLHNEASHGA</sequence>
<evidence type="ECO:0000256" key="4">
    <source>
        <dbReference type="ARBA" id="ARBA00023004"/>
    </source>
</evidence>
<dbReference type="InterPro" id="IPR033644">
    <property type="entry name" value="Ferrochelatase_C"/>
</dbReference>